<organism evidence="2 3">
    <name type="scientific">Cryptosporangium minutisporangium</name>
    <dbReference type="NCBI Taxonomy" id="113569"/>
    <lineage>
        <taxon>Bacteria</taxon>
        <taxon>Bacillati</taxon>
        <taxon>Actinomycetota</taxon>
        <taxon>Actinomycetes</taxon>
        <taxon>Cryptosporangiales</taxon>
        <taxon>Cryptosporangiaceae</taxon>
        <taxon>Cryptosporangium</taxon>
    </lineage>
</organism>
<feature type="transmembrane region" description="Helical" evidence="1">
    <location>
        <begin position="30"/>
        <end position="48"/>
    </location>
</feature>
<evidence type="ECO:0000256" key="1">
    <source>
        <dbReference type="SAM" id="Phobius"/>
    </source>
</evidence>
<keyword evidence="1" id="KW-0472">Membrane</keyword>
<name>A0ABP6SSC4_9ACTN</name>
<dbReference type="EMBL" id="BAAAYN010000004">
    <property type="protein sequence ID" value="GAA3382868.1"/>
    <property type="molecule type" value="Genomic_DNA"/>
</dbReference>
<sequence>MIAAFTVRCHNHHAETILMHAPDTVDLVDWPVVIAVALVLVLLYVWWLSRRIARLTARTAAARDALEEQLGRRAEAARQLPGDVAAEARAAAAVALTSGHPDSDARQGAENDLVRELRNLGVDALDAPTLLAANRRLGVARQVYNDAVRDTRSLRTARIPRTFWLARRAPLPQYFDVDELDLDALVHERQEREAVRLARAAADLRTAAVEDVGRATTGQS</sequence>
<reference evidence="3" key="1">
    <citation type="journal article" date="2019" name="Int. J. Syst. Evol. Microbiol.">
        <title>The Global Catalogue of Microorganisms (GCM) 10K type strain sequencing project: providing services to taxonomists for standard genome sequencing and annotation.</title>
        <authorList>
            <consortium name="The Broad Institute Genomics Platform"/>
            <consortium name="The Broad Institute Genome Sequencing Center for Infectious Disease"/>
            <person name="Wu L."/>
            <person name="Ma J."/>
        </authorList>
    </citation>
    <scope>NUCLEOTIDE SEQUENCE [LARGE SCALE GENOMIC DNA]</scope>
    <source>
        <strain evidence="3">JCM 9458</strain>
    </source>
</reference>
<protein>
    <recommendedName>
        <fullName evidence="4">Secreted protein</fullName>
    </recommendedName>
</protein>
<evidence type="ECO:0000313" key="2">
    <source>
        <dbReference type="EMBL" id="GAA3382868.1"/>
    </source>
</evidence>
<comment type="caution">
    <text evidence="2">The sequence shown here is derived from an EMBL/GenBank/DDBJ whole genome shotgun (WGS) entry which is preliminary data.</text>
</comment>
<accession>A0ABP6SSC4</accession>
<gene>
    <name evidence="2" type="ORF">GCM10020369_06500</name>
</gene>
<proteinExistence type="predicted"/>
<keyword evidence="1" id="KW-1133">Transmembrane helix</keyword>
<keyword evidence="3" id="KW-1185">Reference proteome</keyword>
<dbReference type="Proteomes" id="UP001501676">
    <property type="component" value="Unassembled WGS sequence"/>
</dbReference>
<evidence type="ECO:0008006" key="4">
    <source>
        <dbReference type="Google" id="ProtNLM"/>
    </source>
</evidence>
<keyword evidence="1" id="KW-0812">Transmembrane</keyword>
<evidence type="ECO:0000313" key="3">
    <source>
        <dbReference type="Proteomes" id="UP001501676"/>
    </source>
</evidence>